<dbReference type="InterPro" id="IPR011646">
    <property type="entry name" value="KAP_P-loop"/>
</dbReference>
<evidence type="ECO:0000259" key="2">
    <source>
        <dbReference type="Pfam" id="PF07693"/>
    </source>
</evidence>
<dbReference type="PANTHER" id="PTHR22674:SF6">
    <property type="entry name" value="NTPASE KAP FAMILY P-LOOP DOMAIN-CONTAINING PROTEIN 1"/>
    <property type="match status" value="1"/>
</dbReference>
<dbReference type="NCBIfam" id="NF041923">
    <property type="entry name" value="QatA"/>
    <property type="match status" value="1"/>
</dbReference>
<evidence type="ECO:0000313" key="4">
    <source>
        <dbReference type="Proteomes" id="UP000251186"/>
    </source>
</evidence>
<gene>
    <name evidence="3" type="ORF">NCTC11166_02237</name>
</gene>
<dbReference type="Pfam" id="PF07693">
    <property type="entry name" value="KAP_NTPase"/>
    <property type="match status" value="1"/>
</dbReference>
<dbReference type="InterPro" id="IPR049673">
    <property type="entry name" value="QatA"/>
</dbReference>
<dbReference type="Gene3D" id="3.40.50.300">
    <property type="entry name" value="P-loop containing nucleotide triphosphate hydrolases"/>
    <property type="match status" value="1"/>
</dbReference>
<proteinExistence type="predicted"/>
<dbReference type="Proteomes" id="UP000251186">
    <property type="component" value="Unassembled WGS sequence"/>
</dbReference>
<evidence type="ECO:0000313" key="3">
    <source>
        <dbReference type="EMBL" id="SPU54851.1"/>
    </source>
</evidence>
<dbReference type="AlphaFoldDB" id="A0A2X1CKU9"/>
<dbReference type="SUPFAM" id="SSF52540">
    <property type="entry name" value="P-loop containing nucleoside triphosphate hydrolases"/>
    <property type="match status" value="1"/>
</dbReference>
<dbReference type="RefSeq" id="WP_258522562.1">
    <property type="nucleotide sequence ID" value="NZ_UAQP01000014.1"/>
</dbReference>
<dbReference type="InterPro" id="IPR052754">
    <property type="entry name" value="NTPase_KAP_P-loop"/>
</dbReference>
<accession>A0A2X1CKU9</accession>
<reference evidence="3 4" key="1">
    <citation type="submission" date="2018-06" db="EMBL/GenBank/DDBJ databases">
        <authorList>
            <consortium name="Pathogen Informatics"/>
            <person name="Doyle S."/>
        </authorList>
    </citation>
    <scope>NUCLEOTIDE SEQUENCE [LARGE SCALE GENOMIC DNA]</scope>
    <source>
        <strain evidence="3 4">NCTC11166</strain>
    </source>
</reference>
<dbReference type="EMBL" id="UAQP01000014">
    <property type="protein sequence ID" value="SPU54851.1"/>
    <property type="molecule type" value="Genomic_DNA"/>
</dbReference>
<feature type="region of interest" description="Disordered" evidence="1">
    <location>
        <begin position="473"/>
        <end position="501"/>
    </location>
</feature>
<feature type="domain" description="KAP NTPase" evidence="2">
    <location>
        <begin position="51"/>
        <end position="416"/>
    </location>
</feature>
<name>A0A2X1CKU9_BREVE</name>
<evidence type="ECO:0000256" key="1">
    <source>
        <dbReference type="SAM" id="MobiDB-lite"/>
    </source>
</evidence>
<organism evidence="3 4">
    <name type="scientific">Brevundimonas vesicularis</name>
    <name type="common">Pseudomonas vesicularis</name>
    <dbReference type="NCBI Taxonomy" id="41276"/>
    <lineage>
        <taxon>Bacteria</taxon>
        <taxon>Pseudomonadati</taxon>
        <taxon>Pseudomonadota</taxon>
        <taxon>Alphaproteobacteria</taxon>
        <taxon>Caulobacterales</taxon>
        <taxon>Caulobacteraceae</taxon>
        <taxon>Brevundimonas</taxon>
    </lineage>
</organism>
<dbReference type="PANTHER" id="PTHR22674">
    <property type="entry name" value="NTPASE, KAP FAMILY P-LOOP DOMAIN-CONTAINING 1"/>
    <property type="match status" value="1"/>
</dbReference>
<sequence>MSGRTYGETSFLPAVLRAGLHYYNRCESREENGGGMILTDNETKVDLLNNEAIAKTIIELLREKPERAVTIGVHGDWGAGKSSILEMIENGLSSDEDVLCIKFNGWRFQGFEDAKIALIEGIVTGLIEKRPLLTQAGMAAKDIFRRIDWLKIARHGGGLAFTAFTGIPTADQVGAVVGTLKGIFADPSKLATQENYDKAIDGVQGLLKPGESKNVPEEIEAFRKAFDDLLKQAGVKQLIVLIDDLDRCLPDTAIETLEAVRLFVFTARTAFIVAADEAMIEYSVRKHFPELPDTTGPRDYARNYLEKLIQIPFRIPALGETETRIYVTLLLIGAELGEDDPAYSALITVARELLKRPWQTAGLDAQTVKTALGDKAGQVQNALTLSDQIGPILASGTQGNPRQIKRFLNTLLLRHQTALARGFGDEVKLPVLAKLMLAERFLSRLFDQIASAAARDPDGRCVDLAALEAAASEEKPAPKAKRAGPKISSTDDTKPTAVPDSEDSAILTEWKAADAIRAWARLTPALAEVDLRPYLFVTKDRKDYFGAASVLGRLAAVVEKLLGPKLAVQAFEGDLKQLVPAEAAQVFEELRGRVMGGDAFDTTPPGIDGLAVLVRAHPTLQANLLDLLEAVPADRCGPWPASGWEGIIKDSDAVARFEKLLQGWSTSQSSFLKTTASAALRTRKGGR</sequence>
<dbReference type="InterPro" id="IPR027417">
    <property type="entry name" value="P-loop_NTPase"/>
</dbReference>
<protein>
    <submittedName>
        <fullName evidence="3">Predicted P-loop ATPase</fullName>
    </submittedName>
</protein>